<dbReference type="EMBL" id="QXIS01000033">
    <property type="protein sequence ID" value="RIE05710.1"/>
    <property type="molecule type" value="Genomic_DNA"/>
</dbReference>
<sequence>MESTFVFVSPLSAQRGWRRESQSEWLAQRRERHEWADVRILDGTGIVDWLEDFPEVELWLAGQMGIHVDQIELPSQRWERLSSVGGHRLVPELYLAGREAVSIALTKAFAHEQKQLEIDTHFPGEAVDFVSAFIASKEAGGEEPALDQCLIVSGREAFDEIAGLETTRVLVLDFPFGDDSTMTSAIAQAESKGNVVVYEGIPGGEEDWQRVLLAKPRRHAIEENLVKAGYSEERARLLAQQSDQNLSALLRLIQGVAATPEWSRSGEAADLALAQLAGGWHEGLPADKAAVEELSGRDYATWAARLSGSSVSEEARSSGRERCGNSPHAMRAGGVWAG</sequence>
<keyword evidence="3" id="KW-1185">Reference proteome</keyword>
<protein>
    <submittedName>
        <fullName evidence="2">Uncharacterized protein</fullName>
    </submittedName>
</protein>
<evidence type="ECO:0000256" key="1">
    <source>
        <dbReference type="SAM" id="MobiDB-lite"/>
    </source>
</evidence>
<organism evidence="2 3">
    <name type="scientific">Candidatus Cryosericum terrychapinii</name>
    <dbReference type="NCBI Taxonomy" id="2290919"/>
    <lineage>
        <taxon>Bacteria</taxon>
        <taxon>Pseudomonadati</taxon>
        <taxon>Caldisericota/Cryosericota group</taxon>
        <taxon>Candidatus Cryosericota</taxon>
        <taxon>Candidatus Cryosericia</taxon>
        <taxon>Candidatus Cryosericales</taxon>
        <taxon>Candidatus Cryosericaceae</taxon>
        <taxon>Candidatus Cryosericum</taxon>
    </lineage>
</organism>
<proteinExistence type="predicted"/>
<name>A0A398CUB4_9BACT</name>
<dbReference type="Proteomes" id="UP000266328">
    <property type="component" value="Unassembled WGS sequence"/>
</dbReference>
<reference evidence="2 3" key="1">
    <citation type="submission" date="2018-09" db="EMBL/GenBank/DDBJ databases">
        <title>Discovery and Ecogenomic Context for Candidatus Cryosericales, a Global Caldiserica Order Active in Thawing Permafrost.</title>
        <authorList>
            <person name="Martinez M.A."/>
            <person name="Woodcroft B.J."/>
            <person name="Ignacio Espinoza J.C."/>
            <person name="Zayed A."/>
            <person name="Singleton C.M."/>
            <person name="Boyd J."/>
            <person name="Li Y.-F."/>
            <person name="Purvine S."/>
            <person name="Maughan H."/>
            <person name="Hodgkins S.B."/>
            <person name="Anderson D."/>
            <person name="Sederholm M."/>
            <person name="Temperton B."/>
            <person name="Saleska S.R."/>
            <person name="Tyson G.W."/>
            <person name="Rich V.I."/>
        </authorList>
    </citation>
    <scope>NUCLEOTIDE SEQUENCE [LARGE SCALE GENOMIC DNA]</scope>
    <source>
        <strain evidence="2 3">SMC7</strain>
    </source>
</reference>
<feature type="region of interest" description="Disordered" evidence="1">
    <location>
        <begin position="310"/>
        <end position="338"/>
    </location>
</feature>
<dbReference type="AlphaFoldDB" id="A0A398CUB4"/>
<accession>A0A398CUB4</accession>
<comment type="caution">
    <text evidence="2">The sequence shown here is derived from an EMBL/GenBank/DDBJ whole genome shotgun (WGS) entry which is preliminary data.</text>
</comment>
<evidence type="ECO:0000313" key="2">
    <source>
        <dbReference type="EMBL" id="RIE05710.1"/>
    </source>
</evidence>
<feature type="compositionally biased region" description="Basic and acidic residues" evidence="1">
    <location>
        <begin position="313"/>
        <end position="323"/>
    </location>
</feature>
<evidence type="ECO:0000313" key="3">
    <source>
        <dbReference type="Proteomes" id="UP000266328"/>
    </source>
</evidence>
<gene>
    <name evidence="2" type="ORF">SMC7_06030</name>
</gene>